<dbReference type="Pfam" id="PF03869">
    <property type="entry name" value="Arc"/>
    <property type="match status" value="1"/>
</dbReference>
<protein>
    <submittedName>
        <fullName evidence="3">Arc family DNA-binding protein</fullName>
    </submittedName>
</protein>
<dbReference type="Gene3D" id="1.10.1220.10">
    <property type="entry name" value="Met repressor-like"/>
    <property type="match status" value="1"/>
</dbReference>
<keyword evidence="4" id="KW-1185">Reference proteome</keyword>
<evidence type="ECO:0000256" key="1">
    <source>
        <dbReference type="SAM" id="MobiDB-lite"/>
    </source>
</evidence>
<sequence length="45" mass="5232">MLRLPDGWRDQLKKEAQQNGRSMNAEIVQRLRPTLEAADARRPQS</sequence>
<feature type="compositionally biased region" description="Basic and acidic residues" evidence="1">
    <location>
        <begin position="1"/>
        <end position="16"/>
    </location>
</feature>
<name>A0ABV7S3Q4_9RHOB</name>
<comment type="caution">
    <text evidence="3">The sequence shown here is derived from an EMBL/GenBank/DDBJ whole genome shotgun (WGS) entry which is preliminary data.</text>
</comment>
<organism evidence="3 4">
    <name type="scientific">Paracoccus simplex</name>
    <dbReference type="NCBI Taxonomy" id="2086346"/>
    <lineage>
        <taxon>Bacteria</taxon>
        <taxon>Pseudomonadati</taxon>
        <taxon>Pseudomonadota</taxon>
        <taxon>Alphaproteobacteria</taxon>
        <taxon>Rhodobacterales</taxon>
        <taxon>Paracoccaceae</taxon>
        <taxon>Paracoccus</taxon>
    </lineage>
</organism>
<evidence type="ECO:0000313" key="4">
    <source>
        <dbReference type="Proteomes" id="UP001595596"/>
    </source>
</evidence>
<evidence type="ECO:0000259" key="2">
    <source>
        <dbReference type="Pfam" id="PF03869"/>
    </source>
</evidence>
<dbReference type="SUPFAM" id="SSF47598">
    <property type="entry name" value="Ribbon-helix-helix"/>
    <property type="match status" value="1"/>
</dbReference>
<dbReference type="GO" id="GO:0003677">
    <property type="term" value="F:DNA binding"/>
    <property type="evidence" value="ECO:0007669"/>
    <property type="project" value="UniProtKB-KW"/>
</dbReference>
<dbReference type="InterPro" id="IPR005569">
    <property type="entry name" value="Arc_DNA-bd_dom"/>
</dbReference>
<feature type="domain" description="Arc-like DNA binding" evidence="2">
    <location>
        <begin position="2"/>
        <end position="35"/>
    </location>
</feature>
<keyword evidence="3" id="KW-0238">DNA-binding</keyword>
<dbReference type="EMBL" id="JBHRXE010000058">
    <property type="protein sequence ID" value="MFC3571397.1"/>
    <property type="molecule type" value="Genomic_DNA"/>
</dbReference>
<dbReference type="Proteomes" id="UP001595596">
    <property type="component" value="Unassembled WGS sequence"/>
</dbReference>
<accession>A0ABV7S3Q4</accession>
<evidence type="ECO:0000313" key="3">
    <source>
        <dbReference type="EMBL" id="MFC3571397.1"/>
    </source>
</evidence>
<proteinExistence type="predicted"/>
<dbReference type="InterPro" id="IPR010985">
    <property type="entry name" value="Ribbon_hlx_hlx"/>
</dbReference>
<dbReference type="RefSeq" id="WP_379033224.1">
    <property type="nucleotide sequence ID" value="NZ_JBHRXE010000058.1"/>
</dbReference>
<reference evidence="4" key="1">
    <citation type="journal article" date="2019" name="Int. J. Syst. Evol. Microbiol.">
        <title>The Global Catalogue of Microorganisms (GCM) 10K type strain sequencing project: providing services to taxonomists for standard genome sequencing and annotation.</title>
        <authorList>
            <consortium name="The Broad Institute Genomics Platform"/>
            <consortium name="The Broad Institute Genome Sequencing Center for Infectious Disease"/>
            <person name="Wu L."/>
            <person name="Ma J."/>
        </authorList>
    </citation>
    <scope>NUCLEOTIDE SEQUENCE [LARGE SCALE GENOMIC DNA]</scope>
    <source>
        <strain evidence="4">VKM B-3226</strain>
    </source>
</reference>
<dbReference type="InterPro" id="IPR013321">
    <property type="entry name" value="Arc_rbn_hlx_hlx"/>
</dbReference>
<gene>
    <name evidence="3" type="ORF">ACFOMP_18235</name>
</gene>
<feature type="region of interest" description="Disordered" evidence="1">
    <location>
        <begin position="1"/>
        <end position="45"/>
    </location>
</feature>